<dbReference type="GeneID" id="78229561"/>
<dbReference type="GO" id="GO:0016747">
    <property type="term" value="F:acyltransferase activity, transferring groups other than amino-acyl groups"/>
    <property type="evidence" value="ECO:0007669"/>
    <property type="project" value="TreeGrafter"/>
</dbReference>
<dbReference type="Proteomes" id="UP000003157">
    <property type="component" value="Unassembled WGS sequence"/>
</dbReference>
<dbReference type="SUPFAM" id="SSF53474">
    <property type="entry name" value="alpha/beta-Hydrolases"/>
    <property type="match status" value="1"/>
</dbReference>
<dbReference type="PANTHER" id="PTHR48098">
    <property type="entry name" value="ENTEROCHELIN ESTERASE-RELATED"/>
    <property type="match status" value="1"/>
</dbReference>
<dbReference type="RefSeq" id="WP_008787137.1">
    <property type="nucleotide sequence ID" value="NZ_AKCB01000001.1"/>
</dbReference>
<dbReference type="InterPro" id="IPR029058">
    <property type="entry name" value="AB_hydrolase_fold"/>
</dbReference>
<protein>
    <submittedName>
        <fullName evidence="1">Acetylesterase</fullName>
    </submittedName>
</protein>
<dbReference type="eggNOG" id="COG0627">
    <property type="taxonomic scope" value="Bacteria"/>
</dbReference>
<comment type="caution">
    <text evidence="1">The sequence shown here is derived from an EMBL/GenBank/DDBJ whole genome shotgun (WGS) entry which is preliminary data.</text>
</comment>
<dbReference type="AlphaFoldDB" id="E7G5H1"/>
<dbReference type="PANTHER" id="PTHR48098:SF1">
    <property type="entry name" value="DIACYLGLYCEROL ACYLTRANSFERASE_MYCOLYLTRANSFERASE AG85A"/>
    <property type="match status" value="1"/>
</dbReference>
<evidence type="ECO:0000313" key="2">
    <source>
        <dbReference type="Proteomes" id="UP000003157"/>
    </source>
</evidence>
<evidence type="ECO:0000313" key="1">
    <source>
        <dbReference type="EMBL" id="EFW06472.1"/>
    </source>
</evidence>
<sequence>MALIKVDFFSQSLMRTVTINALIPVDKVIEEEQEFKRKQYKTLYLLHGIFGNYTDWICGTRIQRWAQDHDLAVIMPSGENKFYVDNEKSHEYYSKFIGEELVDVTRRLFPLSKQKEDTFIAGLSMGGYGAITNGLKYYKTFGCIAALSSALLIDSLPNAKDGDDIPYLNKRSYLESVFGDLDQVKGSDKDYEALLLKVNQKEMPKIYMACGKDDRLLQVNRDFRDYLKNHQVDVLYEEGEGKHEWDFWDRYIYRVLEWLPLNDKEEGISSGNVGV</sequence>
<keyword evidence="2" id="KW-1185">Reference proteome</keyword>
<dbReference type="InterPro" id="IPR050583">
    <property type="entry name" value="Mycobacterial_A85_antigen"/>
</dbReference>
<reference evidence="1 2" key="1">
    <citation type="submission" date="2010-12" db="EMBL/GenBank/DDBJ databases">
        <title>The Genome Sequence of Coprobacillus sp. strain 29_1.</title>
        <authorList>
            <consortium name="The Broad Institute Genome Sequencing Platform"/>
            <person name="Earl A."/>
            <person name="Ward D."/>
            <person name="Feldgarden M."/>
            <person name="Gevers D."/>
            <person name="Daigneault M."/>
            <person name="Sibley C.D."/>
            <person name="White A."/>
            <person name="Strauss J."/>
            <person name="Allen-Vercoe E."/>
            <person name="Young S.K."/>
            <person name="Zeng Q."/>
            <person name="Gargeya S."/>
            <person name="Fitzgerald M."/>
            <person name="Haas B."/>
            <person name="Abouelleil A."/>
            <person name="Alvarado L."/>
            <person name="Arachchi H.M."/>
            <person name="Berlin A."/>
            <person name="Brown A."/>
            <person name="Chapman S.B."/>
            <person name="Chen Z."/>
            <person name="Dunbar C."/>
            <person name="Freedman E."/>
            <person name="Gearin G."/>
            <person name="Gellesch M."/>
            <person name="Goldberg J."/>
            <person name="Griggs A."/>
            <person name="Gujja S."/>
            <person name="Heilman E."/>
            <person name="Heiman D."/>
            <person name="Howarth C."/>
            <person name="Larson L."/>
            <person name="Lui A."/>
            <person name="MacDonald P.J.P."/>
            <person name="Mehta T."/>
            <person name="Montmayeur A."/>
            <person name="Murphy C."/>
            <person name="Neiman D."/>
            <person name="Pearson M."/>
            <person name="Priest M."/>
            <person name="Roberts A."/>
            <person name="Saif S."/>
            <person name="Shea T."/>
            <person name="Shenoy N."/>
            <person name="Sisk P."/>
            <person name="Stolte C."/>
            <person name="Sykes S."/>
            <person name="White J."/>
            <person name="Yandava C."/>
            <person name="Nusbaum C."/>
            <person name="Birren B."/>
        </authorList>
    </citation>
    <scope>NUCLEOTIDE SEQUENCE [LARGE SCALE GENOMIC DNA]</scope>
    <source>
        <strain evidence="1 2">29_1</strain>
    </source>
</reference>
<gene>
    <name evidence="1" type="ORF">HMPREF9488_00009</name>
</gene>
<dbReference type="EMBL" id="ADKX01000001">
    <property type="protein sequence ID" value="EFW06472.1"/>
    <property type="molecule type" value="Genomic_DNA"/>
</dbReference>
<dbReference type="Gene3D" id="3.40.50.1820">
    <property type="entry name" value="alpha/beta hydrolase"/>
    <property type="match status" value="1"/>
</dbReference>
<dbReference type="Pfam" id="PF00756">
    <property type="entry name" value="Esterase"/>
    <property type="match status" value="1"/>
</dbReference>
<organism evidence="1 2">
    <name type="scientific">Coprobacillus cateniformis</name>
    <dbReference type="NCBI Taxonomy" id="100884"/>
    <lineage>
        <taxon>Bacteria</taxon>
        <taxon>Bacillati</taxon>
        <taxon>Bacillota</taxon>
        <taxon>Erysipelotrichia</taxon>
        <taxon>Erysipelotrichales</taxon>
        <taxon>Coprobacillaceae</taxon>
        <taxon>Coprobacillus</taxon>
    </lineage>
</organism>
<name>E7G5H1_9FIRM</name>
<accession>E7G5H1</accession>
<dbReference type="InterPro" id="IPR000801">
    <property type="entry name" value="Esterase-like"/>
</dbReference>
<dbReference type="OrthoDB" id="9803578at2"/>
<dbReference type="HOGENOM" id="CLU_037618_3_0_9"/>
<proteinExistence type="predicted"/>
<dbReference type="STRING" id="100884.GCA_000269565_01694"/>